<feature type="transmembrane region" description="Helical" evidence="1">
    <location>
        <begin position="313"/>
        <end position="336"/>
    </location>
</feature>
<feature type="transmembrane region" description="Helical" evidence="1">
    <location>
        <begin position="43"/>
        <end position="69"/>
    </location>
</feature>
<feature type="transmembrane region" description="Helical" evidence="1">
    <location>
        <begin position="157"/>
        <end position="179"/>
    </location>
</feature>
<evidence type="ECO:0000313" key="3">
    <source>
        <dbReference type="Proteomes" id="UP001642540"/>
    </source>
</evidence>
<accession>A0ABP1RTJ0</accession>
<keyword evidence="3" id="KW-1185">Reference proteome</keyword>
<dbReference type="Proteomes" id="UP001642540">
    <property type="component" value="Unassembled WGS sequence"/>
</dbReference>
<evidence type="ECO:0000256" key="1">
    <source>
        <dbReference type="SAM" id="Phobius"/>
    </source>
</evidence>
<protein>
    <recommendedName>
        <fullName evidence="4">Odorant receptor</fullName>
    </recommendedName>
</protein>
<organism evidence="2 3">
    <name type="scientific">Orchesella dallaii</name>
    <dbReference type="NCBI Taxonomy" id="48710"/>
    <lineage>
        <taxon>Eukaryota</taxon>
        <taxon>Metazoa</taxon>
        <taxon>Ecdysozoa</taxon>
        <taxon>Arthropoda</taxon>
        <taxon>Hexapoda</taxon>
        <taxon>Collembola</taxon>
        <taxon>Entomobryomorpha</taxon>
        <taxon>Entomobryoidea</taxon>
        <taxon>Orchesellidae</taxon>
        <taxon>Orchesellinae</taxon>
        <taxon>Orchesella</taxon>
    </lineage>
</organism>
<feature type="transmembrane region" description="Helical" evidence="1">
    <location>
        <begin position="279"/>
        <end position="301"/>
    </location>
</feature>
<dbReference type="EMBL" id="CAXLJM020000107">
    <property type="protein sequence ID" value="CAL8135199.1"/>
    <property type="molecule type" value="Genomic_DNA"/>
</dbReference>
<feature type="transmembrane region" description="Helical" evidence="1">
    <location>
        <begin position="81"/>
        <end position="104"/>
    </location>
</feature>
<sequence length="404" mass="46634">MPNPLVHHAYKLTQFFNNWLFPFIICWDDEFKRWKTVENWRRLIPYYILNWFLIDIFLVGVTVFVFFTAVYRPDTLPFENAIIFTIISMTFPLSMAVDFTVYYYSQEFVKVVNWVDNSVEQYFPSDFRKQWRLGSFSLFLHELKKLQRGRNFDKDGLLLNQIAFFNGLLFHVVPVLLVWGDWDPLYLVLVVVKLPNTYYTIPDLTSDSWVKIIRMVVSVLVTHAMFMNFNTLNIIGLNIVQGYVKLLKRLRDLPLKYSNILNYKQIHIVANMVQGAYKLLVAVALLAQFFGIVVGTSVIIVGLRLGNTTLTSVALLVTVSSVLGSTSVLLFGCSWVERTEEVFHSWRWKLTEKKDGGVIRRQIRGCRKIALAVGGVGTLDDDIKCGFFQASIIYTANLLLAISK</sequence>
<keyword evidence="1" id="KW-0472">Membrane</keyword>
<feature type="transmembrane region" description="Helical" evidence="1">
    <location>
        <begin position="212"/>
        <end position="240"/>
    </location>
</feature>
<evidence type="ECO:0008006" key="4">
    <source>
        <dbReference type="Google" id="ProtNLM"/>
    </source>
</evidence>
<reference evidence="2 3" key="1">
    <citation type="submission" date="2024-08" db="EMBL/GenBank/DDBJ databases">
        <authorList>
            <person name="Cucini C."/>
            <person name="Frati F."/>
        </authorList>
    </citation>
    <scope>NUCLEOTIDE SEQUENCE [LARGE SCALE GENOMIC DNA]</scope>
</reference>
<name>A0ABP1RTJ0_9HEXA</name>
<gene>
    <name evidence="2" type="ORF">ODALV1_LOCUS25872</name>
</gene>
<comment type="caution">
    <text evidence="2">The sequence shown here is derived from an EMBL/GenBank/DDBJ whole genome shotgun (WGS) entry which is preliminary data.</text>
</comment>
<keyword evidence="1" id="KW-0812">Transmembrane</keyword>
<proteinExistence type="predicted"/>
<evidence type="ECO:0000313" key="2">
    <source>
        <dbReference type="EMBL" id="CAL8135199.1"/>
    </source>
</evidence>
<keyword evidence="1" id="KW-1133">Transmembrane helix</keyword>